<proteinExistence type="inferred from homology"/>
<evidence type="ECO:0000256" key="2">
    <source>
        <dbReference type="ARBA" id="ARBA00008814"/>
    </source>
</evidence>
<keyword evidence="4" id="KW-0732">Signal</keyword>
<evidence type="ECO:0000313" key="6">
    <source>
        <dbReference type="EMBL" id="MDI3406887.1"/>
    </source>
</evidence>
<sequence>MAEAGAWKFTDDRGRTVTAKRRPERVAAYVRAGAALWDLGIPLVGVFGSAHDGASWDRAKAGGLPSAGIPYAGAGDDLNEQTLSALRPDLIVDVTYDEKNPYALSDPLGERMEEAGVPSVALTVGSEASFAGILERFAELADALGADAQAPARLAAATRLAAAEQAVRVAVAAGPVPLRVLALSAAGPEQVHVARPRTWPDLKHLMDLGVHMTDPGEGAGINWMSMSWEQAASLGADLVLADSRSNAVQPQDLTALPAWRALTAGATVEPWNPETPCSAAAQTGFFRAVAQAQHTALSNR</sequence>
<gene>
    <name evidence="6" type="ORF">QIS96_24120</name>
</gene>
<dbReference type="InterPro" id="IPR051313">
    <property type="entry name" value="Bact_iron-sidero_bind"/>
</dbReference>
<dbReference type="EMBL" id="JASCIQ010000027">
    <property type="protein sequence ID" value="MDI3406887.1"/>
    <property type="molecule type" value="Genomic_DNA"/>
</dbReference>
<accession>A0ABT6SFA9</accession>
<name>A0ABT6SFA9_9ACTN</name>
<dbReference type="InterPro" id="IPR002491">
    <property type="entry name" value="ABC_transptr_periplasmic_BD"/>
</dbReference>
<keyword evidence="7" id="KW-1185">Reference proteome</keyword>
<dbReference type="SUPFAM" id="SSF53807">
    <property type="entry name" value="Helical backbone' metal receptor"/>
    <property type="match status" value="1"/>
</dbReference>
<dbReference type="RefSeq" id="WP_282544814.1">
    <property type="nucleotide sequence ID" value="NZ_JASCIQ010000027.1"/>
</dbReference>
<dbReference type="Proteomes" id="UP001223978">
    <property type="component" value="Unassembled WGS sequence"/>
</dbReference>
<comment type="caution">
    <text evidence="6">The sequence shown here is derived from an EMBL/GenBank/DDBJ whole genome shotgun (WGS) entry which is preliminary data.</text>
</comment>
<feature type="domain" description="Fe/B12 periplasmic-binding" evidence="5">
    <location>
        <begin position="55"/>
        <end position="266"/>
    </location>
</feature>
<evidence type="ECO:0000256" key="1">
    <source>
        <dbReference type="ARBA" id="ARBA00004196"/>
    </source>
</evidence>
<evidence type="ECO:0000259" key="5">
    <source>
        <dbReference type="Pfam" id="PF01497"/>
    </source>
</evidence>
<dbReference type="Pfam" id="PF01497">
    <property type="entry name" value="Peripla_BP_2"/>
    <property type="match status" value="1"/>
</dbReference>
<evidence type="ECO:0000256" key="3">
    <source>
        <dbReference type="ARBA" id="ARBA00022448"/>
    </source>
</evidence>
<organism evidence="6 7">
    <name type="scientific">Streptomyces cavernicola</name>
    <dbReference type="NCBI Taxonomy" id="3043613"/>
    <lineage>
        <taxon>Bacteria</taxon>
        <taxon>Bacillati</taxon>
        <taxon>Actinomycetota</taxon>
        <taxon>Actinomycetes</taxon>
        <taxon>Kitasatosporales</taxon>
        <taxon>Streptomycetaceae</taxon>
        <taxon>Streptomyces</taxon>
    </lineage>
</organism>
<evidence type="ECO:0000256" key="4">
    <source>
        <dbReference type="ARBA" id="ARBA00022729"/>
    </source>
</evidence>
<dbReference type="Gene3D" id="3.40.50.1980">
    <property type="entry name" value="Nitrogenase molybdenum iron protein domain"/>
    <property type="match status" value="2"/>
</dbReference>
<protein>
    <submittedName>
        <fullName evidence="6">ABC transporter substrate-binding protein</fullName>
    </submittedName>
</protein>
<comment type="subcellular location">
    <subcellularLocation>
        <location evidence="1">Cell envelope</location>
    </subcellularLocation>
</comment>
<comment type="similarity">
    <text evidence="2">Belongs to the bacterial solute-binding protein 8 family.</text>
</comment>
<reference evidence="6 7" key="1">
    <citation type="submission" date="2023-05" db="EMBL/GenBank/DDBJ databases">
        <title>Draft genome sequence of Streptomyces sp. B-S-A6 isolated from a cave soil in Thailand.</title>
        <authorList>
            <person name="Chamroensaksri N."/>
            <person name="Muangham S."/>
        </authorList>
    </citation>
    <scope>NUCLEOTIDE SEQUENCE [LARGE SCALE GENOMIC DNA]</scope>
    <source>
        <strain evidence="6 7">B-S-A6</strain>
    </source>
</reference>
<dbReference type="PANTHER" id="PTHR30532:SF24">
    <property type="entry name" value="FERRIC ENTEROBACTIN-BINDING PERIPLASMIC PROTEIN FEPB"/>
    <property type="match status" value="1"/>
</dbReference>
<keyword evidence="3" id="KW-0813">Transport</keyword>
<dbReference type="PANTHER" id="PTHR30532">
    <property type="entry name" value="IRON III DICITRATE-BINDING PERIPLASMIC PROTEIN"/>
    <property type="match status" value="1"/>
</dbReference>
<evidence type="ECO:0000313" key="7">
    <source>
        <dbReference type="Proteomes" id="UP001223978"/>
    </source>
</evidence>